<dbReference type="EMBL" id="BBNY01000001">
    <property type="protein sequence ID" value="GAL87848.1"/>
    <property type="molecule type" value="Genomic_DNA"/>
</dbReference>
<evidence type="ECO:0000313" key="2">
    <source>
        <dbReference type="EMBL" id="GAL66462.1"/>
    </source>
</evidence>
<dbReference type="AlphaFoldDB" id="A0A090WG36"/>
<dbReference type="Proteomes" id="UP000029646">
    <property type="component" value="Unassembled WGS sequence"/>
</dbReference>
<dbReference type="EMBL" id="BBNS01000002">
    <property type="protein sequence ID" value="GAL69719.1"/>
    <property type="molecule type" value="Genomic_DNA"/>
</dbReference>
<keyword evidence="6" id="KW-1185">Reference proteome</keyword>
<protein>
    <submittedName>
        <fullName evidence="2">Transposase IS4</fullName>
    </submittedName>
</protein>
<evidence type="ECO:0000313" key="5">
    <source>
        <dbReference type="Proteomes" id="UP000029641"/>
    </source>
</evidence>
<comment type="caution">
    <text evidence="2">The sequence shown here is derived from an EMBL/GenBank/DDBJ whole genome shotgun (WGS) entry which is preliminary data.</text>
</comment>
<name>A0A090WG36_9FLAO</name>
<dbReference type="InterPro" id="IPR025668">
    <property type="entry name" value="Tnp_DDE_dom"/>
</dbReference>
<gene>
    <name evidence="2" type="ORF">JCM19301_2557</name>
    <name evidence="3" type="ORF">JCM19302_3908</name>
    <name evidence="4" type="ORF">JCM19538_2210</name>
</gene>
<evidence type="ECO:0000313" key="4">
    <source>
        <dbReference type="EMBL" id="GAL87848.1"/>
    </source>
</evidence>
<dbReference type="EMBL" id="BBNR01000004">
    <property type="protein sequence ID" value="GAL66462.1"/>
    <property type="molecule type" value="Genomic_DNA"/>
</dbReference>
<evidence type="ECO:0000313" key="6">
    <source>
        <dbReference type="Proteomes" id="UP000030184"/>
    </source>
</evidence>
<dbReference type="eggNOG" id="COG3039">
    <property type="taxonomic scope" value="Bacteria"/>
</dbReference>
<dbReference type="STRING" id="504487.JCM19538_2210"/>
<reference evidence="6" key="1">
    <citation type="journal article" date="2014" name="Genome Announc.">
        <title>Draft Genome Sequence of Marine Flavobacterium Jejuia pallidilutea Strain 11shimoA1 and Pigmentation Mutants.</title>
        <authorList>
            <person name="Takatani N."/>
            <person name="Nakanishi M."/>
            <person name="Meirelles P."/>
            <person name="Mino S."/>
            <person name="Suda W."/>
            <person name="Oshima K."/>
            <person name="Hattori M."/>
            <person name="Ohkuma M."/>
            <person name="Hosokawa M."/>
            <person name="Miyashita K."/>
            <person name="Thompson F.L."/>
            <person name="Niwa A."/>
            <person name="Sawabe T."/>
            <person name="Sawabe T."/>
        </authorList>
    </citation>
    <scope>NUCLEOTIDE SEQUENCE [LARGE SCALE GENOMIC DNA]</scope>
    <source>
        <strain evidence="6">JCM 19538</strain>
    </source>
</reference>
<sequence>MFLKHYACCSDELLIEQLNSNLDYQFFCDISLGYERLTNYKIVSQIRCELASKLSIGQLEKHLYNQWRDYIDHPDQVVVDATCYESELRYPTIQKLLWEAVDWLYRQLKRTCSALGVRMIRSKYLKWKRRYQGFSKMRRKTQKKRIPLTRALLGLLKKLIDFEQSLREHHNITFNLAYYRRVATIKKVYAQQYAHFKTGAKIKDRIVSIAKDYVRPIVRGKEIKPVEFGAKVNKLQIDGISFIEHLSFNAFNEGKRLQSTIYKAQSLTHRKTKIIGADAIYATNKNRRYVTHHNIKTDFKRKGKRPKNYKDENKLKALITKERATRLEGSFGKEKQHYHLNRVKAKTKATEILWIFFGIHTANALEIGRRMSQAQQIAA</sequence>
<dbReference type="Proteomes" id="UP000030184">
    <property type="component" value="Unassembled WGS sequence"/>
</dbReference>
<organism evidence="2 5">
    <name type="scientific">Jejuia pallidilutea</name>
    <dbReference type="NCBI Taxonomy" id="504487"/>
    <lineage>
        <taxon>Bacteria</taxon>
        <taxon>Pseudomonadati</taxon>
        <taxon>Bacteroidota</taxon>
        <taxon>Flavobacteriia</taxon>
        <taxon>Flavobacteriales</taxon>
        <taxon>Flavobacteriaceae</taxon>
        <taxon>Jejuia</taxon>
    </lineage>
</organism>
<dbReference type="Pfam" id="PF13586">
    <property type="entry name" value="DDE_Tnp_1_2"/>
    <property type="match status" value="1"/>
</dbReference>
<proteinExistence type="predicted"/>
<evidence type="ECO:0000313" key="3">
    <source>
        <dbReference type="EMBL" id="GAL69719.1"/>
    </source>
</evidence>
<dbReference type="Proteomes" id="UP000029641">
    <property type="component" value="Unassembled WGS sequence"/>
</dbReference>
<evidence type="ECO:0000259" key="1">
    <source>
        <dbReference type="Pfam" id="PF13586"/>
    </source>
</evidence>
<accession>A0A090WG36</accession>
<feature type="domain" description="Transposase DDE" evidence="1">
    <location>
        <begin position="277"/>
        <end position="351"/>
    </location>
</feature>